<evidence type="ECO:0000259" key="2">
    <source>
        <dbReference type="Pfam" id="PF25072"/>
    </source>
</evidence>
<dbReference type="Pfam" id="PF25072">
    <property type="entry name" value="DUF7796"/>
    <property type="match status" value="1"/>
</dbReference>
<reference evidence="3" key="1">
    <citation type="submission" date="2023-12" db="EMBL/GenBank/DDBJ databases">
        <title>Genome assembly of Anisodus tanguticus.</title>
        <authorList>
            <person name="Wang Y.-J."/>
        </authorList>
    </citation>
    <scope>NUCLEOTIDE SEQUENCE</scope>
    <source>
        <strain evidence="3">KB-2021</strain>
        <tissue evidence="3">Leaf</tissue>
    </source>
</reference>
<organism evidence="3 4">
    <name type="scientific">Anisodus tanguticus</name>
    <dbReference type="NCBI Taxonomy" id="243964"/>
    <lineage>
        <taxon>Eukaryota</taxon>
        <taxon>Viridiplantae</taxon>
        <taxon>Streptophyta</taxon>
        <taxon>Embryophyta</taxon>
        <taxon>Tracheophyta</taxon>
        <taxon>Spermatophyta</taxon>
        <taxon>Magnoliopsida</taxon>
        <taxon>eudicotyledons</taxon>
        <taxon>Gunneridae</taxon>
        <taxon>Pentapetalae</taxon>
        <taxon>asterids</taxon>
        <taxon>lamiids</taxon>
        <taxon>Solanales</taxon>
        <taxon>Solanaceae</taxon>
        <taxon>Solanoideae</taxon>
        <taxon>Hyoscyameae</taxon>
        <taxon>Anisodus</taxon>
    </lineage>
</organism>
<dbReference type="InterPro" id="IPR056698">
    <property type="entry name" value="DUF7796"/>
</dbReference>
<proteinExistence type="predicted"/>
<feature type="transmembrane region" description="Helical" evidence="1">
    <location>
        <begin position="15"/>
        <end position="34"/>
    </location>
</feature>
<gene>
    <name evidence="3" type="ORF">RND71_027330</name>
</gene>
<comment type="caution">
    <text evidence="3">The sequence shown here is derived from an EMBL/GenBank/DDBJ whole genome shotgun (WGS) entry which is preliminary data.</text>
</comment>
<keyword evidence="1" id="KW-0812">Transmembrane</keyword>
<dbReference type="PANTHER" id="PTHR35112">
    <property type="entry name" value="OS08G0360500 PROTEIN"/>
    <property type="match status" value="1"/>
</dbReference>
<sequence length="219" mass="25391">MDVGWRIQKNLDWKFLPLILPPLSLLFYITLSSISRTFSTFARLNSLFNNNTPVPPHRYGSFFPPVSAKTEELNRSSTFPAVFANQSEIETELNRSSNDEPLFSTDWWTQLPPKANFQHKFYKGWSWTDWANNTLQRCDAHAELESGWQKIFDEVAGNKLAAARQRVEDLRMEQCVKDFAEMMKKTAYWEAPPVSNLSIGFIRFCLTSKKIQYSVGNYV</sequence>
<dbReference type="Proteomes" id="UP001291623">
    <property type="component" value="Unassembled WGS sequence"/>
</dbReference>
<dbReference type="AlphaFoldDB" id="A0AAE1RJG5"/>
<evidence type="ECO:0000256" key="1">
    <source>
        <dbReference type="SAM" id="Phobius"/>
    </source>
</evidence>
<dbReference type="EMBL" id="JAVYJV010000015">
    <property type="protein sequence ID" value="KAK4351812.1"/>
    <property type="molecule type" value="Genomic_DNA"/>
</dbReference>
<keyword evidence="1" id="KW-0472">Membrane</keyword>
<name>A0AAE1RJG5_9SOLA</name>
<feature type="domain" description="DUF7796" evidence="2">
    <location>
        <begin position="116"/>
        <end position="197"/>
    </location>
</feature>
<keyword evidence="4" id="KW-1185">Reference proteome</keyword>
<dbReference type="PANTHER" id="PTHR35112:SF2">
    <property type="match status" value="1"/>
</dbReference>
<keyword evidence="1" id="KW-1133">Transmembrane helix</keyword>
<protein>
    <recommendedName>
        <fullName evidence="2">DUF7796 domain-containing protein</fullName>
    </recommendedName>
</protein>
<evidence type="ECO:0000313" key="4">
    <source>
        <dbReference type="Proteomes" id="UP001291623"/>
    </source>
</evidence>
<evidence type="ECO:0000313" key="3">
    <source>
        <dbReference type="EMBL" id="KAK4351812.1"/>
    </source>
</evidence>
<accession>A0AAE1RJG5</accession>